<dbReference type="RefSeq" id="YP_010359893.1">
    <property type="nucleotide sequence ID" value="NC_062778.1"/>
</dbReference>
<keyword evidence="2" id="KW-1185">Reference proteome</keyword>
<gene>
    <name evidence="1" type="primary">gp_25581</name>
</gene>
<dbReference type="Proteomes" id="UP000827442">
    <property type="component" value="Segment"/>
</dbReference>
<accession>A0AAE7RVS3</accession>
<dbReference type="GeneID" id="75691653"/>
<protein>
    <submittedName>
        <fullName evidence="1">Uncharacterized protein</fullName>
    </submittedName>
</protein>
<dbReference type="EMBL" id="MZ130488">
    <property type="protein sequence ID" value="QWM90321.1"/>
    <property type="molecule type" value="Genomic_DNA"/>
</dbReference>
<reference evidence="1 2" key="1">
    <citation type="submission" date="2021-04" db="EMBL/GenBank/DDBJ databases">
        <authorList>
            <person name="Shkoporov A.N."/>
            <person name="Stockdale S.R."/>
            <person name="Guerin E."/>
            <person name="Ross R.P."/>
            <person name="Hill C."/>
        </authorList>
    </citation>
    <scope>NUCLEOTIDE SEQUENCE [LARGE SCALE GENOMIC DNA]</scope>
    <source>
        <strain evidence="2">cr17_1</strain>
    </source>
</reference>
<proteinExistence type="predicted"/>
<evidence type="ECO:0000313" key="1">
    <source>
        <dbReference type="EMBL" id="QWM90321.1"/>
    </source>
</evidence>
<sequence>MLQEINLLGIRKQTILCHFEKICDLAVMKEITETDEKNIDKGLRFNTGTQFIERDKIILYGEIDFNNKNDVKLIKNKNLMFPEIVSNIVYSTFDYKSGIATPINNVYKMTIEVDPVKWFMYNYCLIGKPKRVIVYKTTKSYL</sequence>
<name>A0AAE7RVS3_9CAUD</name>
<dbReference type="KEGG" id="vg:75691653"/>
<evidence type="ECO:0000313" key="2">
    <source>
        <dbReference type="Proteomes" id="UP000827442"/>
    </source>
</evidence>
<organism evidence="1 2">
    <name type="scientific">uncultured phage cr17_1</name>
    <dbReference type="NCBI Taxonomy" id="2986404"/>
    <lineage>
        <taxon>Viruses</taxon>
        <taxon>Duplodnaviria</taxon>
        <taxon>Heunggongvirae</taxon>
        <taxon>Uroviricota</taxon>
        <taxon>Caudoviricetes</taxon>
        <taxon>Crassvirales</taxon>
        <taxon>Intestiviridae</taxon>
        <taxon>Crudevirinae</taxon>
        <taxon>Endlipuvirus</taxon>
        <taxon>Endlipuvirus intestinihominis</taxon>
    </lineage>
</organism>